<dbReference type="InterPro" id="IPR014395">
    <property type="entry name" value="Pen/GL7ACA/AHL_acylase"/>
</dbReference>
<evidence type="ECO:0000256" key="5">
    <source>
        <dbReference type="PIRSR" id="PIRSR001227-2"/>
    </source>
</evidence>
<dbReference type="PANTHER" id="PTHR34218">
    <property type="entry name" value="PEPTIDASE S45 PENICILLIN AMIDASE"/>
    <property type="match status" value="1"/>
</dbReference>
<dbReference type="Gene3D" id="1.10.439.10">
    <property type="entry name" value="Penicillin Amidohydrolase, domain 1"/>
    <property type="match status" value="1"/>
</dbReference>
<comment type="similarity">
    <text evidence="1">Belongs to the peptidase S45 family.</text>
</comment>
<dbReference type="PANTHER" id="PTHR34218:SF4">
    <property type="entry name" value="ACYL-HOMOSERINE LACTONE ACYLASE QUIP"/>
    <property type="match status" value="1"/>
</dbReference>
<dbReference type="InterPro" id="IPR002692">
    <property type="entry name" value="S45"/>
</dbReference>
<evidence type="ECO:0000256" key="1">
    <source>
        <dbReference type="ARBA" id="ARBA00006586"/>
    </source>
</evidence>
<evidence type="ECO:0000256" key="2">
    <source>
        <dbReference type="ARBA" id="ARBA00022801"/>
    </source>
</evidence>
<feature type="binding site" evidence="5">
    <location>
        <position position="354"/>
    </location>
    <ligand>
        <name>Ca(2+)</name>
        <dbReference type="ChEBI" id="CHEBI:29108"/>
    </ligand>
</feature>
<evidence type="ECO:0000256" key="3">
    <source>
        <dbReference type="ARBA" id="ARBA00023145"/>
    </source>
</evidence>
<evidence type="ECO:0000313" key="6">
    <source>
        <dbReference type="EMBL" id="MBD2754695.1"/>
    </source>
</evidence>
<dbReference type="AlphaFoldDB" id="A0A927B3G1"/>
<evidence type="ECO:0000313" key="7">
    <source>
        <dbReference type="Proteomes" id="UP000653797"/>
    </source>
</evidence>
<reference evidence="6" key="1">
    <citation type="submission" date="2020-09" db="EMBL/GenBank/DDBJ databases">
        <authorList>
            <person name="Kim M.K."/>
        </authorList>
    </citation>
    <scope>NUCLEOTIDE SEQUENCE</scope>
    <source>
        <strain evidence="6">BT704</strain>
    </source>
</reference>
<dbReference type="Gene3D" id="1.10.1400.10">
    <property type="match status" value="1"/>
</dbReference>
<dbReference type="EMBL" id="JACXAA010000006">
    <property type="protein sequence ID" value="MBD2754695.1"/>
    <property type="molecule type" value="Genomic_DNA"/>
</dbReference>
<organism evidence="6 7">
    <name type="scientific">Spirosoma validum</name>
    <dbReference type="NCBI Taxonomy" id="2771355"/>
    <lineage>
        <taxon>Bacteria</taxon>
        <taxon>Pseudomonadati</taxon>
        <taxon>Bacteroidota</taxon>
        <taxon>Cytophagia</taxon>
        <taxon>Cytophagales</taxon>
        <taxon>Cytophagaceae</taxon>
        <taxon>Spirosoma</taxon>
    </lineage>
</organism>
<dbReference type="InterPro" id="IPR043147">
    <property type="entry name" value="Penicillin_amidase_A-knob"/>
</dbReference>
<dbReference type="CDD" id="cd03747">
    <property type="entry name" value="Ntn_PGA_like"/>
    <property type="match status" value="1"/>
</dbReference>
<dbReference type="PIRSF" id="PIRSF001227">
    <property type="entry name" value="Pen_acylase"/>
    <property type="match status" value="1"/>
</dbReference>
<keyword evidence="3" id="KW-0865">Zymogen</keyword>
<dbReference type="InterPro" id="IPR029055">
    <property type="entry name" value="Ntn_hydrolases_N"/>
</dbReference>
<proteinExistence type="inferred from homology"/>
<dbReference type="Gene3D" id="3.60.20.10">
    <property type="entry name" value="Glutamine Phosphoribosylpyrophosphate, subunit 1, domain 1"/>
    <property type="match status" value="1"/>
</dbReference>
<keyword evidence="7" id="KW-1185">Reference proteome</keyword>
<dbReference type="GO" id="GO:0016811">
    <property type="term" value="F:hydrolase activity, acting on carbon-nitrogen (but not peptide) bonds, in linear amides"/>
    <property type="evidence" value="ECO:0007669"/>
    <property type="project" value="InterPro"/>
</dbReference>
<name>A0A927B3G1_9BACT</name>
<comment type="cofactor">
    <cofactor evidence="5">
        <name>Ca(2+)</name>
        <dbReference type="ChEBI" id="CHEBI:29108"/>
    </cofactor>
    <text evidence="5">Binds 1 Ca(2+) ion per dimer.</text>
</comment>
<comment type="caution">
    <text evidence="6">The sequence shown here is derived from an EMBL/GenBank/DDBJ whole genome shotgun (WGS) entry which is preliminary data.</text>
</comment>
<feature type="active site" description="Nucleophile" evidence="4">
    <location>
        <position position="282"/>
    </location>
</feature>
<keyword evidence="5" id="KW-0479">Metal-binding</keyword>
<keyword evidence="5" id="KW-0106">Calcium</keyword>
<gene>
    <name evidence="6" type="ORF">IC230_17445</name>
</gene>
<dbReference type="RefSeq" id="WP_191040324.1">
    <property type="nucleotide sequence ID" value="NZ_JACXAA010000006.1"/>
</dbReference>
<evidence type="ECO:0000256" key="4">
    <source>
        <dbReference type="PIRSR" id="PIRSR001227-1"/>
    </source>
</evidence>
<dbReference type="GO" id="GO:0046872">
    <property type="term" value="F:metal ion binding"/>
    <property type="evidence" value="ECO:0007669"/>
    <property type="project" value="UniProtKB-KW"/>
</dbReference>
<dbReference type="Proteomes" id="UP000653797">
    <property type="component" value="Unassembled WGS sequence"/>
</dbReference>
<feature type="binding site" evidence="5">
    <location>
        <position position="357"/>
    </location>
    <ligand>
        <name>Ca(2+)</name>
        <dbReference type="ChEBI" id="CHEBI:29108"/>
    </ligand>
</feature>
<dbReference type="Gene3D" id="2.30.120.10">
    <property type="match status" value="1"/>
</dbReference>
<dbReference type="InterPro" id="IPR023343">
    <property type="entry name" value="Penicillin_amidase_dom1"/>
</dbReference>
<sequence>MRYTKAIISTLLTCLLVWALNRSWGGIPAFGQLLSPFVGFWQNAETIIDADEEVTVHGTKSPVTVIIDDQAVPHVFAQNDHDLYFAQGYLTARDRLWQMEFQTHAAAGRVSEIVGDRALELDRFNRHLGMGYGAEQTLKGMQADPTTRDALDAYTAGVNAWIGQLTPAHYPIEYKLLGYAPEPWTPLKCALLLKQMSSTLAGGADDLLMTNILRRYGATVTANLFPDYPTREDPIIPPGTKWEFKPLPIPSAPKDSALSGLIALSAPGFGTPPNRANPEIGSNNWAVGPQKSATGYPILANDPHLTLSLPSIWYQIQLVSPTVNVYGASLPGAPNVIIGFNKDVAWGVTNVGADVLDFYAIRFQDDSRRKYWHDNQWKAVNRRIETIRVKGKPDVIDTVYYTHHGPLVYEAGAKPFRASIPTGYAARWIAHEPSNEMRCFYYLNRAKNFADYRKALAYYVAPAQNFIFADNKKDIAISPNGRFPLKWKDQGKFLLDGTNPATDWHGFIPADQNPIVKNPPRGFVSSANQFSTDPTYPYYINWQFAPYERGRRINQRLAAMQRATTDSLRQLQNDTYNLRAADALPTLLSMLSEKSLNQEQRKVLQSLRQWKRNNDAGEVGPTIFTEWNAQLMKAIWADEFDTGDTLPMRFPSFDRTLTLMQRDSGARWFDNVKTPAREHLPDLLAQSFQSTCDTLIKKHGPVGSNWAWGPHKSTDIRHLLPGVDAFSVLDLDVGGGNVIVNATNERTGPSWRMVVALGEQPKAFGVYPGGQSGNPGSPYYQNTIETWKKGQLNELLYLQSAQDKHPRVKRRILLK</sequence>
<dbReference type="SUPFAM" id="SSF56235">
    <property type="entry name" value="N-terminal nucleophile aminohydrolases (Ntn hydrolases)"/>
    <property type="match status" value="1"/>
</dbReference>
<dbReference type="GO" id="GO:0017000">
    <property type="term" value="P:antibiotic biosynthetic process"/>
    <property type="evidence" value="ECO:0007669"/>
    <property type="project" value="InterPro"/>
</dbReference>
<accession>A0A927B3G1</accession>
<keyword evidence="2" id="KW-0378">Hydrolase</keyword>
<dbReference type="InterPro" id="IPR043146">
    <property type="entry name" value="Penicillin_amidase_N_B-knob"/>
</dbReference>
<protein>
    <submittedName>
        <fullName evidence="6">Penicillin acylase family protein</fullName>
    </submittedName>
</protein>
<dbReference type="Pfam" id="PF01804">
    <property type="entry name" value="Penicil_amidase"/>
    <property type="match status" value="1"/>
</dbReference>